<keyword evidence="6 7" id="KW-0472">Membrane</keyword>
<evidence type="ECO:0000256" key="7">
    <source>
        <dbReference type="RuleBase" id="RU363032"/>
    </source>
</evidence>
<comment type="similarity">
    <text evidence="7">Belongs to the binding-protein-dependent transport system permease family.</text>
</comment>
<keyword evidence="3" id="KW-1003">Cell membrane</keyword>
<gene>
    <name evidence="9" type="ORF">GGQ64_001406</name>
</gene>
<dbReference type="PANTHER" id="PTHR43005">
    <property type="entry name" value="BLR7065 PROTEIN"/>
    <property type="match status" value="1"/>
</dbReference>
<proteinExistence type="inferred from homology"/>
<feature type="transmembrane region" description="Helical" evidence="7">
    <location>
        <begin position="258"/>
        <end position="283"/>
    </location>
</feature>
<comment type="caution">
    <text evidence="9">The sequence shown here is derived from an EMBL/GenBank/DDBJ whole genome shotgun (WGS) entry which is preliminary data.</text>
</comment>
<feature type="domain" description="ABC transmembrane type-1" evidence="8">
    <location>
        <begin position="67"/>
        <end position="279"/>
    </location>
</feature>
<keyword evidence="9" id="KW-0762">Sugar transport</keyword>
<dbReference type="EMBL" id="JACIEE010000003">
    <property type="protein sequence ID" value="MBB3976217.1"/>
    <property type="molecule type" value="Genomic_DNA"/>
</dbReference>
<dbReference type="GO" id="GO:0055085">
    <property type="term" value="P:transmembrane transport"/>
    <property type="evidence" value="ECO:0007669"/>
    <property type="project" value="InterPro"/>
</dbReference>
<dbReference type="Gene3D" id="1.10.3720.10">
    <property type="entry name" value="MetI-like"/>
    <property type="match status" value="1"/>
</dbReference>
<feature type="transmembrane region" description="Helical" evidence="7">
    <location>
        <begin position="152"/>
        <end position="177"/>
    </location>
</feature>
<feature type="transmembrane region" description="Helical" evidence="7">
    <location>
        <begin position="110"/>
        <end position="132"/>
    </location>
</feature>
<dbReference type="SUPFAM" id="SSF161098">
    <property type="entry name" value="MetI-like"/>
    <property type="match status" value="1"/>
</dbReference>
<comment type="subcellular location">
    <subcellularLocation>
        <location evidence="1 7">Cell membrane</location>
        <topology evidence="1 7">Multi-pass membrane protein</topology>
    </subcellularLocation>
</comment>
<evidence type="ECO:0000256" key="5">
    <source>
        <dbReference type="ARBA" id="ARBA00022989"/>
    </source>
</evidence>
<dbReference type="GO" id="GO:0005886">
    <property type="term" value="C:plasma membrane"/>
    <property type="evidence" value="ECO:0007669"/>
    <property type="project" value="UniProtKB-SubCell"/>
</dbReference>
<keyword evidence="2 7" id="KW-0813">Transport</keyword>
<dbReference type="Proteomes" id="UP000574761">
    <property type="component" value="Unassembled WGS sequence"/>
</dbReference>
<accession>A0A7W6GIH4</accession>
<dbReference type="PROSITE" id="PS50928">
    <property type="entry name" value="ABC_TM1"/>
    <property type="match status" value="1"/>
</dbReference>
<dbReference type="PANTHER" id="PTHR43005:SF2">
    <property type="entry name" value="INTEGRAL MEMBRANE SUGAR TRANSPORT PROTEIN"/>
    <property type="match status" value="1"/>
</dbReference>
<dbReference type="CDD" id="cd06261">
    <property type="entry name" value="TM_PBP2"/>
    <property type="match status" value="1"/>
</dbReference>
<dbReference type="AlphaFoldDB" id="A0A7W6GIH4"/>
<dbReference type="InterPro" id="IPR000515">
    <property type="entry name" value="MetI-like"/>
</dbReference>
<feature type="transmembrane region" description="Helical" evidence="7">
    <location>
        <begin position="198"/>
        <end position="220"/>
    </location>
</feature>
<reference evidence="9 10" key="1">
    <citation type="submission" date="2020-08" db="EMBL/GenBank/DDBJ databases">
        <title>Genomic Encyclopedia of Type Strains, Phase IV (KMG-IV): sequencing the most valuable type-strain genomes for metagenomic binning, comparative biology and taxonomic classification.</title>
        <authorList>
            <person name="Goeker M."/>
        </authorList>
    </citation>
    <scope>NUCLEOTIDE SEQUENCE [LARGE SCALE GENOMIC DNA]</scope>
    <source>
        <strain evidence="9 10">DSM 100211</strain>
    </source>
</reference>
<evidence type="ECO:0000256" key="4">
    <source>
        <dbReference type="ARBA" id="ARBA00022692"/>
    </source>
</evidence>
<keyword evidence="10" id="KW-1185">Reference proteome</keyword>
<evidence type="ECO:0000256" key="1">
    <source>
        <dbReference type="ARBA" id="ARBA00004651"/>
    </source>
</evidence>
<feature type="transmembrane region" description="Helical" evidence="7">
    <location>
        <begin position="7"/>
        <end position="31"/>
    </location>
</feature>
<evidence type="ECO:0000259" key="8">
    <source>
        <dbReference type="PROSITE" id="PS50928"/>
    </source>
</evidence>
<evidence type="ECO:0000256" key="3">
    <source>
        <dbReference type="ARBA" id="ARBA00022475"/>
    </source>
</evidence>
<evidence type="ECO:0000313" key="9">
    <source>
        <dbReference type="EMBL" id="MBB3976217.1"/>
    </source>
</evidence>
<evidence type="ECO:0000313" key="10">
    <source>
        <dbReference type="Proteomes" id="UP000574761"/>
    </source>
</evidence>
<feature type="transmembrane region" description="Helical" evidence="7">
    <location>
        <begin position="67"/>
        <end position="89"/>
    </location>
</feature>
<dbReference type="InterPro" id="IPR035906">
    <property type="entry name" value="MetI-like_sf"/>
</dbReference>
<dbReference type="Pfam" id="PF00528">
    <property type="entry name" value="BPD_transp_1"/>
    <property type="match status" value="1"/>
</dbReference>
<keyword evidence="4 7" id="KW-0812">Transmembrane</keyword>
<organism evidence="9 10">
    <name type="scientific">Mycoplana azooxidifex</name>
    <dbReference type="NCBI Taxonomy" id="1636188"/>
    <lineage>
        <taxon>Bacteria</taxon>
        <taxon>Pseudomonadati</taxon>
        <taxon>Pseudomonadota</taxon>
        <taxon>Alphaproteobacteria</taxon>
        <taxon>Hyphomicrobiales</taxon>
        <taxon>Rhizobiaceae</taxon>
        <taxon>Mycoplana</taxon>
    </lineage>
</organism>
<dbReference type="RefSeq" id="WP_183801175.1">
    <property type="nucleotide sequence ID" value="NZ_JACIEE010000003.1"/>
</dbReference>
<evidence type="ECO:0000256" key="6">
    <source>
        <dbReference type="ARBA" id="ARBA00023136"/>
    </source>
</evidence>
<sequence length="297" mass="33656">MGSNRTGWLMLAPTLLILGVFGIVPFFYVLYLSFHQWNPFAANPNMIFIGANNFRRLVFDGEFLTSLWFTLKFAFFAVVSEIIIGYMLAQMLTRDFYGKGFFRTIHTLPLIVAPIVVGSVWRLMTTPSIGIIPYYLNKWFGYQLNIGSDATAAFIITVIMDIWHWTPLVTLTLLAAIVSLPKDPFEQAQIDGANRWQIFWHITLPMIRPAILATVFIRLMDALRTVDEVWMLTGGGPGAATRFVGLHIWKIVFPKTDYGYGSAISIIVLYLTLVMCWLLYVGLVAPRVRRSKVNADA</sequence>
<keyword evidence="5 7" id="KW-1133">Transmembrane helix</keyword>
<name>A0A7W6GIH4_9HYPH</name>
<evidence type="ECO:0000256" key="2">
    <source>
        <dbReference type="ARBA" id="ARBA00022448"/>
    </source>
</evidence>
<protein>
    <submittedName>
        <fullName evidence="9">Multiple sugar transport system permease protein</fullName>
    </submittedName>
</protein>